<dbReference type="Gene3D" id="3.30.420.10">
    <property type="entry name" value="Ribonuclease H-like superfamily/Ribonuclease H"/>
    <property type="match status" value="1"/>
</dbReference>
<name>A0ABT2LYG0_9FIRM</name>
<gene>
    <name evidence="2" type="ORF">N5B56_04360</name>
</gene>
<comment type="caution">
    <text evidence="2">The sequence shown here is derived from an EMBL/GenBank/DDBJ whole genome shotgun (WGS) entry which is preliminary data.</text>
</comment>
<protein>
    <recommendedName>
        <fullName evidence="1">Insertion element IS150 protein InsJ-like helix-turn-helix domain-containing protein</fullName>
    </recommendedName>
</protein>
<reference evidence="2" key="1">
    <citation type="submission" date="2022-09" db="EMBL/GenBank/DDBJ databases">
        <title>Eubacterium sp. LFL-14 isolated from human feces.</title>
        <authorList>
            <person name="Liu F."/>
        </authorList>
    </citation>
    <scope>NUCLEOTIDE SEQUENCE</scope>
    <source>
        <strain evidence="2">LFL-14</strain>
    </source>
</reference>
<dbReference type="SUPFAM" id="SSF53098">
    <property type="entry name" value="Ribonuclease H-like"/>
    <property type="match status" value="1"/>
</dbReference>
<evidence type="ECO:0000313" key="3">
    <source>
        <dbReference type="Proteomes" id="UP001431199"/>
    </source>
</evidence>
<dbReference type="RefSeq" id="WP_199663674.1">
    <property type="nucleotide sequence ID" value="NZ_JAODBU010000003.1"/>
</dbReference>
<dbReference type="InterPro" id="IPR055247">
    <property type="entry name" value="InsJ-like_HTH"/>
</dbReference>
<keyword evidence="3" id="KW-1185">Reference proteome</keyword>
<feature type="domain" description="Insertion element IS150 protein InsJ-like helix-turn-helix" evidence="1">
    <location>
        <begin position="9"/>
        <end position="50"/>
    </location>
</feature>
<evidence type="ECO:0000313" key="2">
    <source>
        <dbReference type="EMBL" id="MCT7398323.1"/>
    </source>
</evidence>
<dbReference type="InterPro" id="IPR036397">
    <property type="entry name" value="RNaseH_sf"/>
</dbReference>
<dbReference type="Gene3D" id="1.10.10.60">
    <property type="entry name" value="Homeodomain-like"/>
    <property type="match status" value="1"/>
</dbReference>
<proteinExistence type="predicted"/>
<organism evidence="2 3">
    <name type="scientific">Eubacterium album</name>
    <dbReference type="NCBI Taxonomy" id="2978477"/>
    <lineage>
        <taxon>Bacteria</taxon>
        <taxon>Bacillati</taxon>
        <taxon>Bacillota</taxon>
        <taxon>Clostridia</taxon>
        <taxon>Eubacteriales</taxon>
        <taxon>Eubacteriaceae</taxon>
        <taxon>Eubacterium</taxon>
    </lineage>
</organism>
<dbReference type="PANTHER" id="PTHR46889:SF4">
    <property type="entry name" value="TRANSPOSASE INSO FOR INSERTION SEQUENCE ELEMENT IS911B-RELATED"/>
    <property type="match status" value="1"/>
</dbReference>
<dbReference type="PANTHER" id="PTHR46889">
    <property type="entry name" value="TRANSPOSASE INSF FOR INSERTION SEQUENCE IS3B-RELATED"/>
    <property type="match status" value="1"/>
</dbReference>
<sequence>MSIRCSEDFKKEVVKAYMAGDKSIHQLAVEFNVAKSSVNKWANEYREECLYTTNTTSESNDAKEIRRLNQLLNKKDAKREYHKRLEHIFELIKYVYYNNNRVIGYRAMRIFIKRYGYELSNTTMHKYMNKELNLCAVIMHSKPGYKAGKKNKIFDNLLNQNFTVDCKNKVWCTDFTYMRQPNGKFRYNCSIIDLFDRSAVASLNSDYINTDLAINTLKTALKKKTILK</sequence>
<dbReference type="SUPFAM" id="SSF46689">
    <property type="entry name" value="Homeodomain-like"/>
    <property type="match status" value="1"/>
</dbReference>
<dbReference type="Proteomes" id="UP001431199">
    <property type="component" value="Unassembled WGS sequence"/>
</dbReference>
<dbReference type="EMBL" id="JAODBU010000003">
    <property type="protein sequence ID" value="MCT7398323.1"/>
    <property type="molecule type" value="Genomic_DNA"/>
</dbReference>
<accession>A0ABT2LYG0</accession>
<dbReference type="Pfam" id="PF13518">
    <property type="entry name" value="HTH_28"/>
    <property type="match status" value="1"/>
</dbReference>
<dbReference type="InterPro" id="IPR009057">
    <property type="entry name" value="Homeodomain-like_sf"/>
</dbReference>
<evidence type="ECO:0000259" key="1">
    <source>
        <dbReference type="Pfam" id="PF13518"/>
    </source>
</evidence>
<dbReference type="InterPro" id="IPR050900">
    <property type="entry name" value="Transposase_IS3/IS150/IS904"/>
</dbReference>
<dbReference type="InterPro" id="IPR012337">
    <property type="entry name" value="RNaseH-like_sf"/>
</dbReference>